<dbReference type="PROSITE" id="PS50005">
    <property type="entry name" value="TPR"/>
    <property type="match status" value="6"/>
</dbReference>
<dbReference type="Pfam" id="PF12895">
    <property type="entry name" value="ANAPC3"/>
    <property type="match status" value="1"/>
</dbReference>
<dbReference type="SUPFAM" id="SSF81901">
    <property type="entry name" value="HCP-like"/>
    <property type="match status" value="1"/>
</dbReference>
<gene>
    <name evidence="5" type="ORF">ABVK25_006435</name>
</gene>
<evidence type="ECO:0000256" key="4">
    <source>
        <dbReference type="SAM" id="MobiDB-lite"/>
    </source>
</evidence>
<dbReference type="EMBL" id="JBHFEH010000021">
    <property type="protein sequence ID" value="KAL2053441.1"/>
    <property type="molecule type" value="Genomic_DNA"/>
</dbReference>
<name>A0ABR4B6F2_9LECA</name>
<evidence type="ECO:0000313" key="6">
    <source>
        <dbReference type="Proteomes" id="UP001590951"/>
    </source>
</evidence>
<dbReference type="Pfam" id="PF00515">
    <property type="entry name" value="TPR_1"/>
    <property type="match status" value="1"/>
</dbReference>
<feature type="repeat" description="TPR" evidence="3">
    <location>
        <begin position="646"/>
        <end position="679"/>
    </location>
</feature>
<dbReference type="Proteomes" id="UP001590951">
    <property type="component" value="Unassembled WGS sequence"/>
</dbReference>
<feature type="repeat" description="TPR" evidence="3">
    <location>
        <begin position="612"/>
        <end position="645"/>
    </location>
</feature>
<sequence length="837" mass="93080">MVILKMAPANPHVISQLRQLLYYHLDCNLLWNALFLAGRLQAYEPRSSEAAYLLALCHLRLGQLKAAYDSSRNSGSRGTHLGCSYVFAQACLGLGRYVEGVTAIDRSRGLWSSRNSWGKHTDTRRQHLPDASAVLCLQGKLWQAHCDANKAIECFAEALKLNPFMWDAFLRLCDLGVNVRMANIFKMTPEMMSLLSSSSNEETPLGILDESPPTNALSQSQVNVNAQLPSANDPFSISKNRINGDVRGAGSLALFDRFNSKKNAVALKDEIVRPDVHVLDTPTGPPGDAEDLIFIGKDAGGRGHAASISTELPKAPARKVRALPELGVDFSIDAPPKMSSNSTARSKSRSRDESGEQDGITVSRSSTTSTGGADLKRTVSGKAPHTTSLGNARPEVAEATNDPGAPQRRSVRLYNSMKTQTTKFAASTGSIGAREGRELKKAKVTGTKGRSTNSYVGRVVSGNRKNDDRMDIDGKEQRPLLNSAANATNHKPVVNEKVKEYESLQWLLDLFLKLGSGYFALSHYRCQDALRMFNSITPGQRETPWVLAQIGRAYYEQTSYLEAEKIFTRIKTIAPSRLEDMEIYSTILWHLKHDVDLAFLAHEIVEIDRDSPQAWCTVGNSFSLQRDHDQALKCFKRATQLDPKFAYAFTLQGHEHVANEEYDKALSAYRAAISAESRHYNAWYGLGKVYEKQGKYAYAEQHYLSAASINPTNPVLVTCIGNVLEKMKKPKAALVQYSKACELDQKRPLCRFKKARVLMTLHEYQKALVELRVLKDIAPDEANVHFLLGKVYKVLRQKGSAIRHFTMALNLDPKASHYIKEAMEQMEDEDDDEDAEM</sequence>
<feature type="compositionally biased region" description="Low complexity" evidence="4">
    <location>
        <begin position="361"/>
        <end position="370"/>
    </location>
</feature>
<feature type="repeat" description="TPR" evidence="3">
    <location>
        <begin position="680"/>
        <end position="713"/>
    </location>
</feature>
<dbReference type="SMART" id="SM00028">
    <property type="entry name" value="TPR"/>
    <property type="match status" value="7"/>
</dbReference>
<keyword evidence="1 3" id="KW-0802">TPR repeat</keyword>
<comment type="caution">
    <text evidence="5">The sequence shown here is derived from an EMBL/GenBank/DDBJ whole genome shotgun (WGS) entry which is preliminary data.</text>
</comment>
<feature type="repeat" description="TPR" evidence="3">
    <location>
        <begin position="544"/>
        <end position="577"/>
    </location>
</feature>
<organism evidence="5 6">
    <name type="scientific">Lepraria finkii</name>
    <dbReference type="NCBI Taxonomy" id="1340010"/>
    <lineage>
        <taxon>Eukaryota</taxon>
        <taxon>Fungi</taxon>
        <taxon>Dikarya</taxon>
        <taxon>Ascomycota</taxon>
        <taxon>Pezizomycotina</taxon>
        <taxon>Lecanoromycetes</taxon>
        <taxon>OSLEUM clade</taxon>
        <taxon>Lecanoromycetidae</taxon>
        <taxon>Lecanorales</taxon>
        <taxon>Lecanorineae</taxon>
        <taxon>Stereocaulaceae</taxon>
        <taxon>Lepraria</taxon>
    </lineage>
</organism>
<evidence type="ECO:0000313" key="5">
    <source>
        <dbReference type="EMBL" id="KAL2053441.1"/>
    </source>
</evidence>
<feature type="repeat" description="TPR" evidence="3">
    <location>
        <begin position="782"/>
        <end position="815"/>
    </location>
</feature>
<feature type="region of interest" description="Disordered" evidence="4">
    <location>
        <begin position="330"/>
        <end position="410"/>
    </location>
</feature>
<dbReference type="InterPro" id="IPR011990">
    <property type="entry name" value="TPR-like_helical_dom_sf"/>
</dbReference>
<proteinExistence type="inferred from homology"/>
<feature type="repeat" description="TPR" evidence="3">
    <location>
        <begin position="132"/>
        <end position="165"/>
    </location>
</feature>
<feature type="region of interest" description="Disordered" evidence="4">
    <location>
        <begin position="425"/>
        <end position="472"/>
    </location>
</feature>
<dbReference type="SUPFAM" id="SSF48452">
    <property type="entry name" value="TPR-like"/>
    <property type="match status" value="2"/>
</dbReference>
<dbReference type="Pfam" id="PF13432">
    <property type="entry name" value="TPR_16"/>
    <property type="match status" value="1"/>
</dbReference>
<evidence type="ECO:0000256" key="1">
    <source>
        <dbReference type="ARBA" id="ARBA00022803"/>
    </source>
</evidence>
<evidence type="ECO:0000256" key="2">
    <source>
        <dbReference type="ARBA" id="ARBA00038210"/>
    </source>
</evidence>
<keyword evidence="6" id="KW-1185">Reference proteome</keyword>
<accession>A0ABR4B6F2</accession>
<reference evidence="5 6" key="1">
    <citation type="submission" date="2024-09" db="EMBL/GenBank/DDBJ databases">
        <title>Rethinking Asexuality: The Enigmatic Case of Functional Sexual Genes in Lepraria (Stereocaulaceae).</title>
        <authorList>
            <person name="Doellman M."/>
            <person name="Sun Y."/>
            <person name="Barcenas-Pena A."/>
            <person name="Lumbsch H.T."/>
            <person name="Grewe F."/>
        </authorList>
    </citation>
    <scope>NUCLEOTIDE SEQUENCE [LARGE SCALE GENOMIC DNA]</scope>
    <source>
        <strain evidence="5 6">Grewe 0041</strain>
    </source>
</reference>
<dbReference type="InterPro" id="IPR019734">
    <property type="entry name" value="TPR_rpt"/>
</dbReference>
<dbReference type="Gene3D" id="1.25.40.10">
    <property type="entry name" value="Tetratricopeptide repeat domain"/>
    <property type="match status" value="4"/>
</dbReference>
<comment type="similarity">
    <text evidence="2">Belongs to the APC3/CDC27 family.</text>
</comment>
<dbReference type="PANTHER" id="PTHR12558">
    <property type="entry name" value="CELL DIVISION CYCLE 16,23,27"/>
    <property type="match status" value="1"/>
</dbReference>
<dbReference type="PANTHER" id="PTHR12558:SF13">
    <property type="entry name" value="CELL DIVISION CYCLE PROTEIN 27 HOMOLOG"/>
    <property type="match status" value="1"/>
</dbReference>
<protein>
    <submittedName>
        <fullName evidence="5">Uncharacterized protein</fullName>
    </submittedName>
</protein>
<evidence type="ECO:0000256" key="3">
    <source>
        <dbReference type="PROSITE-ProRule" id="PRU00339"/>
    </source>
</evidence>